<gene>
    <name evidence="1" type="ORF">NBC122_01142</name>
</gene>
<dbReference type="EMBL" id="CP037954">
    <property type="protein sequence ID" value="QBO57970.1"/>
    <property type="molecule type" value="Genomic_DNA"/>
</dbReference>
<name>A0A4P6ZEE2_9FLAO</name>
<proteinExistence type="predicted"/>
<protein>
    <recommendedName>
        <fullName evidence="3">DUF4595 domain-containing protein</fullName>
    </recommendedName>
</protein>
<dbReference type="AlphaFoldDB" id="A0A4P6ZEE2"/>
<evidence type="ECO:0000313" key="2">
    <source>
        <dbReference type="Proteomes" id="UP000294419"/>
    </source>
</evidence>
<keyword evidence="2" id="KW-1185">Reference proteome</keyword>
<accession>A0A4P6ZEE2</accession>
<reference evidence="1 2" key="1">
    <citation type="submission" date="2019-03" db="EMBL/GenBank/DDBJ databases">
        <authorList>
            <person name="Kim H."/>
            <person name="Yu S.-M."/>
        </authorList>
    </citation>
    <scope>NUCLEOTIDE SEQUENCE [LARGE SCALE GENOMIC DNA]</scope>
    <source>
        <strain evidence="1 2">NBC122</strain>
    </source>
</reference>
<evidence type="ECO:0008006" key="3">
    <source>
        <dbReference type="Google" id="ProtNLM"/>
    </source>
</evidence>
<dbReference type="RefSeq" id="WP_133439440.1">
    <property type="nucleotide sequence ID" value="NZ_CP037954.1"/>
</dbReference>
<dbReference type="Proteomes" id="UP000294419">
    <property type="component" value="Chromosome"/>
</dbReference>
<dbReference type="KEGG" id="csal:NBC122_01142"/>
<dbReference type="OrthoDB" id="1240145at2"/>
<dbReference type="PROSITE" id="PS51257">
    <property type="entry name" value="PROKAR_LIPOPROTEIN"/>
    <property type="match status" value="1"/>
</dbReference>
<evidence type="ECO:0000313" key="1">
    <source>
        <dbReference type="EMBL" id="QBO57970.1"/>
    </source>
</evidence>
<organism evidence="1 2">
    <name type="scientific">Chryseobacterium salivictor</name>
    <dbReference type="NCBI Taxonomy" id="2547600"/>
    <lineage>
        <taxon>Bacteria</taxon>
        <taxon>Pseudomonadati</taxon>
        <taxon>Bacteroidota</taxon>
        <taxon>Flavobacteriia</taxon>
        <taxon>Flavobacteriales</taxon>
        <taxon>Weeksellaceae</taxon>
        <taxon>Chryseobacterium group</taxon>
        <taxon>Chryseobacterium</taxon>
    </lineage>
</organism>
<sequence>MKKLFGFLSFVFSLAILFSCEPGRDENGDLLFGVNNPGETGGGGGPTGVVKQLKSVTSKEDTGETITYNYSYLLGKLVNVKTSDNSISYSLSYDNNTVNKITIVQKEGSVITTTDYAVTYNNGKFVEAKGTGKEDTGNSFTNTITANYTNNKVSKISSKMVGIDTADPNITYDMFTLQSDITYAGNNISTWKFSTIFPATPPVSIPPIVISSVLSDYDTKINPFNTLPEAYNIVSSLYGFDSFAVIGFSANNYRKVTVEGQSLTYVYTYDADGYPTKAVASGNLGTLTFQYQ</sequence>